<accession>A0ABU6REM8</accession>
<dbReference type="InterPro" id="IPR032675">
    <property type="entry name" value="LRR_dom_sf"/>
</dbReference>
<dbReference type="SUPFAM" id="SSF52058">
    <property type="entry name" value="L domain-like"/>
    <property type="match status" value="1"/>
</dbReference>
<gene>
    <name evidence="12" type="ORF">PIB30_040309</name>
</gene>
<dbReference type="PANTHER" id="PTHR48061">
    <property type="entry name" value="LEUCINE-RICH REPEAT RECEPTOR PROTEIN KINASE EMS1-LIKE-RELATED"/>
    <property type="match status" value="1"/>
</dbReference>
<keyword evidence="5" id="KW-0677">Repeat</keyword>
<evidence type="ECO:0000256" key="1">
    <source>
        <dbReference type="ARBA" id="ARBA00004479"/>
    </source>
</evidence>
<dbReference type="PANTHER" id="PTHR48061:SF50">
    <property type="entry name" value="LEUCINE-RICH REPEAT-CONTAINING N-TERMINAL PLANT-TYPE DOMAIN-CONTAINING PROTEIN"/>
    <property type="match status" value="1"/>
</dbReference>
<dbReference type="Pfam" id="PF00560">
    <property type="entry name" value="LRR_1"/>
    <property type="match status" value="1"/>
</dbReference>
<keyword evidence="9" id="KW-0325">Glycoprotein</keyword>
<keyword evidence="7" id="KW-0472">Membrane</keyword>
<evidence type="ECO:0000256" key="4">
    <source>
        <dbReference type="ARBA" id="ARBA00022729"/>
    </source>
</evidence>
<reference evidence="12 13" key="1">
    <citation type="journal article" date="2023" name="Plants (Basel)">
        <title>Bridging the Gap: Combining Genomics and Transcriptomics Approaches to Understand Stylosanthes scabra, an Orphan Legume from the Brazilian Caatinga.</title>
        <authorList>
            <person name="Ferreira-Neto J.R.C."/>
            <person name="da Silva M.D."/>
            <person name="Binneck E."/>
            <person name="de Melo N.F."/>
            <person name="da Silva R.H."/>
            <person name="de Melo A.L.T.M."/>
            <person name="Pandolfi V."/>
            <person name="Bustamante F.O."/>
            <person name="Brasileiro-Vidal A.C."/>
            <person name="Benko-Iseppon A.M."/>
        </authorList>
    </citation>
    <scope>NUCLEOTIDE SEQUENCE [LARGE SCALE GENOMIC DNA]</scope>
    <source>
        <tissue evidence="12">Leaves</tissue>
    </source>
</reference>
<keyword evidence="3" id="KW-0812">Transmembrane</keyword>
<evidence type="ECO:0000313" key="12">
    <source>
        <dbReference type="EMBL" id="MED6122484.1"/>
    </source>
</evidence>
<dbReference type="InterPro" id="IPR046956">
    <property type="entry name" value="RLP23-like"/>
</dbReference>
<comment type="subcellular location">
    <subcellularLocation>
        <location evidence="1">Membrane</location>
        <topology evidence="1">Single-pass type I membrane protein</topology>
    </subcellularLocation>
</comment>
<feature type="signal peptide" evidence="10">
    <location>
        <begin position="1"/>
        <end position="16"/>
    </location>
</feature>
<keyword evidence="4 10" id="KW-0732">Signal</keyword>
<dbReference type="Gene3D" id="3.80.10.10">
    <property type="entry name" value="Ribonuclease Inhibitor"/>
    <property type="match status" value="2"/>
</dbReference>
<dbReference type="InterPro" id="IPR013210">
    <property type="entry name" value="LRR_N_plant-typ"/>
</dbReference>
<dbReference type="Proteomes" id="UP001341840">
    <property type="component" value="Unassembled WGS sequence"/>
</dbReference>
<proteinExistence type="predicted"/>
<dbReference type="Pfam" id="PF08263">
    <property type="entry name" value="LRRNT_2"/>
    <property type="match status" value="2"/>
</dbReference>
<feature type="domain" description="Leucine-rich repeat-containing N-terminal plant-type" evidence="11">
    <location>
        <begin position="17"/>
        <end position="31"/>
    </location>
</feature>
<evidence type="ECO:0000256" key="3">
    <source>
        <dbReference type="ARBA" id="ARBA00022692"/>
    </source>
</evidence>
<evidence type="ECO:0000256" key="6">
    <source>
        <dbReference type="ARBA" id="ARBA00022989"/>
    </source>
</evidence>
<comment type="caution">
    <text evidence="12">The sequence shown here is derived from an EMBL/GenBank/DDBJ whole genome shotgun (WGS) entry which is preliminary data.</text>
</comment>
<feature type="chain" id="PRO_5045883868" description="Leucine-rich repeat-containing N-terminal plant-type domain-containing protein" evidence="10">
    <location>
        <begin position="17"/>
        <end position="247"/>
    </location>
</feature>
<evidence type="ECO:0000256" key="2">
    <source>
        <dbReference type="ARBA" id="ARBA00022614"/>
    </source>
</evidence>
<protein>
    <recommendedName>
        <fullName evidence="11">Leucine-rich repeat-containing N-terminal plant-type domain-containing protein</fullName>
    </recommendedName>
</protein>
<evidence type="ECO:0000256" key="9">
    <source>
        <dbReference type="ARBA" id="ARBA00023180"/>
    </source>
</evidence>
<evidence type="ECO:0000256" key="10">
    <source>
        <dbReference type="SAM" id="SignalP"/>
    </source>
</evidence>
<evidence type="ECO:0000259" key="11">
    <source>
        <dbReference type="Pfam" id="PF08263"/>
    </source>
</evidence>
<evidence type="ECO:0000256" key="7">
    <source>
        <dbReference type="ARBA" id="ARBA00023136"/>
    </source>
</evidence>
<dbReference type="EMBL" id="JASCZI010030425">
    <property type="protein sequence ID" value="MED6122484.1"/>
    <property type="molecule type" value="Genomic_DNA"/>
</dbReference>
<dbReference type="InterPro" id="IPR001611">
    <property type="entry name" value="Leu-rich_rpt"/>
</dbReference>
<keyword evidence="8" id="KW-0675">Receptor</keyword>
<keyword evidence="2" id="KW-0433">Leucine-rich repeat</keyword>
<evidence type="ECO:0000313" key="13">
    <source>
        <dbReference type="Proteomes" id="UP001341840"/>
    </source>
</evidence>
<name>A0ABU6REM8_9FABA</name>
<keyword evidence="13" id="KW-1185">Reference proteome</keyword>
<sequence length="247" mass="27203">MFVLFHFACLSSQLCPQEESSALLHFKTQLITDITIYNEDVTYGEICPHGYPKMRTWHNGTDCCSWMGVTCHSLSGHVTGLDLSCSGLVGDIPSQISHLSELQSLDLSWNDGLRWKETILKSLLQNATALREIVLEDNDMSCISPIASPLSLIANMSSSIVTTLSLGNTGIRGHLTSHILCLPNLYELNLYGNENIQVYVPKLNCSTSLLSVLDLSQCQFPVSQIPSSFSNLTHLTSLYLFSSELNG</sequence>
<organism evidence="12 13">
    <name type="scientific">Stylosanthes scabra</name>
    <dbReference type="NCBI Taxonomy" id="79078"/>
    <lineage>
        <taxon>Eukaryota</taxon>
        <taxon>Viridiplantae</taxon>
        <taxon>Streptophyta</taxon>
        <taxon>Embryophyta</taxon>
        <taxon>Tracheophyta</taxon>
        <taxon>Spermatophyta</taxon>
        <taxon>Magnoliopsida</taxon>
        <taxon>eudicotyledons</taxon>
        <taxon>Gunneridae</taxon>
        <taxon>Pentapetalae</taxon>
        <taxon>rosids</taxon>
        <taxon>fabids</taxon>
        <taxon>Fabales</taxon>
        <taxon>Fabaceae</taxon>
        <taxon>Papilionoideae</taxon>
        <taxon>50 kb inversion clade</taxon>
        <taxon>dalbergioids sensu lato</taxon>
        <taxon>Dalbergieae</taxon>
        <taxon>Pterocarpus clade</taxon>
        <taxon>Stylosanthes</taxon>
    </lineage>
</organism>
<keyword evidence="6" id="KW-1133">Transmembrane helix</keyword>
<evidence type="ECO:0000256" key="5">
    <source>
        <dbReference type="ARBA" id="ARBA00022737"/>
    </source>
</evidence>
<feature type="domain" description="Leucine-rich repeat-containing N-terminal plant-type" evidence="11">
    <location>
        <begin position="53"/>
        <end position="71"/>
    </location>
</feature>
<evidence type="ECO:0000256" key="8">
    <source>
        <dbReference type="ARBA" id="ARBA00023170"/>
    </source>
</evidence>